<dbReference type="HOGENOM" id="CLU_063159_0_0_1"/>
<proteinExistence type="predicted"/>
<feature type="chain" id="PRO_5003014292" evidence="1">
    <location>
        <begin position="18"/>
        <end position="245"/>
    </location>
</feature>
<dbReference type="Proteomes" id="UP000006643">
    <property type="component" value="Unassembled WGS sequence"/>
</dbReference>
<dbReference type="GeneID" id="9479856"/>
<accession>D0RML6</accession>
<keyword evidence="3" id="KW-1185">Reference proteome</keyword>
<evidence type="ECO:0000313" key="3">
    <source>
        <dbReference type="Proteomes" id="UP000006643"/>
    </source>
</evidence>
<dbReference type="EMBL" id="GG691769">
    <property type="protein sequence ID" value="EEY64748.1"/>
    <property type="molecule type" value="Genomic_DNA"/>
</dbReference>
<dbReference type="AlphaFoldDB" id="D0RML6"/>
<keyword evidence="1" id="KW-0732">Signal</keyword>
<protein>
    <submittedName>
        <fullName evidence="2">Uncharacterized protein</fullName>
    </submittedName>
</protein>
<evidence type="ECO:0000256" key="1">
    <source>
        <dbReference type="SAM" id="SignalP"/>
    </source>
</evidence>
<name>D0RML6_PHYIT</name>
<dbReference type="eggNOG" id="ENOG502RFJS">
    <property type="taxonomic scope" value="Eukaryota"/>
</dbReference>
<gene>
    <name evidence="2" type="ORF">PITG_22605</name>
</gene>
<dbReference type="KEGG" id="pif:PITG_22605"/>
<reference evidence="3" key="1">
    <citation type="journal article" date="2009" name="Nature">
        <title>Genome sequence and analysis of the Irish potato famine pathogen Phytophthora infestans.</title>
        <authorList>
            <consortium name="The Broad Institute Genome Sequencing Platform"/>
            <person name="Haas B.J."/>
            <person name="Kamoun S."/>
            <person name="Zody M.C."/>
            <person name="Jiang R.H."/>
            <person name="Handsaker R.E."/>
            <person name="Cano L.M."/>
            <person name="Grabherr M."/>
            <person name="Kodira C.D."/>
            <person name="Raffaele S."/>
            <person name="Torto-Alalibo T."/>
            <person name="Bozkurt T.O."/>
            <person name="Ah-Fong A.M."/>
            <person name="Alvarado L."/>
            <person name="Anderson V.L."/>
            <person name="Armstrong M.R."/>
            <person name="Avrova A."/>
            <person name="Baxter L."/>
            <person name="Beynon J."/>
            <person name="Boevink P.C."/>
            <person name="Bollmann S.R."/>
            <person name="Bos J.I."/>
            <person name="Bulone V."/>
            <person name="Cai G."/>
            <person name="Cakir C."/>
            <person name="Carrington J.C."/>
            <person name="Chawner M."/>
            <person name="Conti L."/>
            <person name="Costanzo S."/>
            <person name="Ewan R."/>
            <person name="Fahlgren N."/>
            <person name="Fischbach M.A."/>
            <person name="Fugelstad J."/>
            <person name="Gilroy E.M."/>
            <person name="Gnerre S."/>
            <person name="Green P.J."/>
            <person name="Grenville-Briggs L.J."/>
            <person name="Griffith J."/>
            <person name="Grunwald N.J."/>
            <person name="Horn K."/>
            <person name="Horner N.R."/>
            <person name="Hu C.H."/>
            <person name="Huitema E."/>
            <person name="Jeong D.H."/>
            <person name="Jones A.M."/>
            <person name="Jones J.D."/>
            <person name="Jones R.W."/>
            <person name="Karlsson E.K."/>
            <person name="Kunjeti S.G."/>
            <person name="Lamour K."/>
            <person name="Liu Z."/>
            <person name="Ma L."/>
            <person name="Maclean D."/>
            <person name="Chibucos M.C."/>
            <person name="McDonald H."/>
            <person name="McWalters J."/>
            <person name="Meijer H.J."/>
            <person name="Morgan W."/>
            <person name="Morris P.F."/>
            <person name="Munro C.A."/>
            <person name="O'Neill K."/>
            <person name="Ospina-Giraldo M."/>
            <person name="Pinzon A."/>
            <person name="Pritchard L."/>
            <person name="Ramsahoye B."/>
            <person name="Ren Q."/>
            <person name="Restrepo S."/>
            <person name="Roy S."/>
            <person name="Sadanandom A."/>
            <person name="Savidor A."/>
            <person name="Schornack S."/>
            <person name="Schwartz D.C."/>
            <person name="Schumann U.D."/>
            <person name="Schwessinger B."/>
            <person name="Seyer L."/>
            <person name="Sharpe T."/>
            <person name="Silvar C."/>
            <person name="Song J."/>
            <person name="Studholme D.J."/>
            <person name="Sykes S."/>
            <person name="Thines M."/>
            <person name="van de Vondervoort P.J."/>
            <person name="Phuntumart V."/>
            <person name="Wawra S."/>
            <person name="Weide R."/>
            <person name="Win J."/>
            <person name="Young C."/>
            <person name="Zhou S."/>
            <person name="Fry W."/>
            <person name="Meyers B.C."/>
            <person name="van West P."/>
            <person name="Ristaino J."/>
            <person name="Govers F."/>
            <person name="Birch P.R."/>
            <person name="Whisson S.C."/>
            <person name="Judelson H.S."/>
            <person name="Nusbaum C."/>
        </authorList>
    </citation>
    <scope>NUCLEOTIDE SEQUENCE [LARGE SCALE GENOMIC DNA]</scope>
    <source>
        <strain evidence="3">T30-4</strain>
    </source>
</reference>
<dbReference type="OrthoDB" id="64334at2759"/>
<dbReference type="VEuPathDB" id="FungiDB:PITG_22605"/>
<dbReference type="RefSeq" id="XP_002909714.1">
    <property type="nucleotide sequence ID" value="XM_002909668.1"/>
</dbReference>
<organism evidence="2 3">
    <name type="scientific">Phytophthora infestans (strain T30-4)</name>
    <name type="common">Potato late blight agent</name>
    <dbReference type="NCBI Taxonomy" id="403677"/>
    <lineage>
        <taxon>Eukaryota</taxon>
        <taxon>Sar</taxon>
        <taxon>Stramenopiles</taxon>
        <taxon>Oomycota</taxon>
        <taxon>Peronosporomycetes</taxon>
        <taxon>Peronosporales</taxon>
        <taxon>Peronosporaceae</taxon>
        <taxon>Phytophthora</taxon>
    </lineage>
</organism>
<dbReference type="InParanoid" id="D0RML6"/>
<feature type="signal peptide" evidence="1">
    <location>
        <begin position="1"/>
        <end position="17"/>
    </location>
</feature>
<evidence type="ECO:0000313" key="2">
    <source>
        <dbReference type="EMBL" id="EEY64748.1"/>
    </source>
</evidence>
<sequence length="245" mass="26886">MMVLLVAALCRCHPIQSAKILPRVLSYTCLRLRDRHAKTTDACVILVSAVALYVLPCPTVSLPDTGNSAEQRFEAVAAVFTKETNAIGEAATRCLCALLHPVDFDGVSVPGPSTILAHATRIRPFFNSFLADVVAKIDGSTMFATFSPLFLLLQSACQLARDAHEKGSLTGLGDDFSPYIGSIFEAIEDSFQCGPRDNWVLRKRATELLTLMLDVFVLQESAWCSSVQVATEYFQSQLVRNLLRR</sequence>